<accession>A0A511XP36</accession>
<dbReference type="PANTHER" id="PTHR34406:SF1">
    <property type="entry name" value="PROTEIN YCEI"/>
    <property type="match status" value="1"/>
</dbReference>
<proteinExistence type="predicted"/>
<dbReference type="Pfam" id="PF04264">
    <property type="entry name" value="YceI"/>
    <property type="match status" value="1"/>
</dbReference>
<name>A0A511XP36_9PROT</name>
<dbReference type="OrthoDB" id="1247465at2"/>
<dbReference type="SUPFAM" id="SSF101874">
    <property type="entry name" value="YceI-like"/>
    <property type="match status" value="1"/>
</dbReference>
<dbReference type="EMBL" id="BJYG01000049">
    <property type="protein sequence ID" value="GEN64666.1"/>
    <property type="molecule type" value="Genomic_DNA"/>
</dbReference>
<keyword evidence="3" id="KW-1185">Reference proteome</keyword>
<dbReference type="PANTHER" id="PTHR34406">
    <property type="entry name" value="PROTEIN YCEI"/>
    <property type="match status" value="1"/>
</dbReference>
<sequence length="101" mass="11035">MAGFPGSRSAISFDPVHPETFWIRVTVDLSSAATGDRQRDTALPGRDWFDIARFPEATFSATSVRKTGVNTYEAIGTLSLRGIIRSVILPFTFDRNGTTAP</sequence>
<protein>
    <recommendedName>
        <fullName evidence="1">Lipid/polyisoprenoid-binding YceI-like domain-containing protein</fullName>
    </recommendedName>
</protein>
<organism evidence="2 3">
    <name type="scientific">Acetobacter oeni</name>
    <dbReference type="NCBI Taxonomy" id="304077"/>
    <lineage>
        <taxon>Bacteria</taxon>
        <taxon>Pseudomonadati</taxon>
        <taxon>Pseudomonadota</taxon>
        <taxon>Alphaproteobacteria</taxon>
        <taxon>Acetobacterales</taxon>
        <taxon>Acetobacteraceae</taxon>
        <taxon>Acetobacter</taxon>
    </lineage>
</organism>
<reference evidence="2 3" key="1">
    <citation type="submission" date="2019-07" db="EMBL/GenBank/DDBJ databases">
        <title>Whole genome shotgun sequence of Acetobacter oeni NBRC 105207.</title>
        <authorList>
            <person name="Hosoyama A."/>
            <person name="Uohara A."/>
            <person name="Ohji S."/>
            <person name="Ichikawa N."/>
        </authorList>
    </citation>
    <scope>NUCLEOTIDE SEQUENCE [LARGE SCALE GENOMIC DNA]</scope>
    <source>
        <strain evidence="2 3">NBRC 105207</strain>
    </source>
</reference>
<evidence type="ECO:0000259" key="1">
    <source>
        <dbReference type="Pfam" id="PF04264"/>
    </source>
</evidence>
<comment type="caution">
    <text evidence="2">The sequence shown here is derived from an EMBL/GenBank/DDBJ whole genome shotgun (WGS) entry which is preliminary data.</text>
</comment>
<evidence type="ECO:0000313" key="2">
    <source>
        <dbReference type="EMBL" id="GEN64666.1"/>
    </source>
</evidence>
<dbReference type="RefSeq" id="WP_146891541.1">
    <property type="nucleotide sequence ID" value="NZ_BJYG01000049.1"/>
</dbReference>
<evidence type="ECO:0000313" key="3">
    <source>
        <dbReference type="Proteomes" id="UP000321746"/>
    </source>
</evidence>
<dbReference type="InterPro" id="IPR036761">
    <property type="entry name" value="TTHA0802/YceI-like_sf"/>
</dbReference>
<dbReference type="Gene3D" id="2.40.128.110">
    <property type="entry name" value="Lipid/polyisoprenoid-binding, YceI-like"/>
    <property type="match status" value="1"/>
</dbReference>
<gene>
    <name evidence="2" type="ORF">AOE01nite_28900</name>
</gene>
<dbReference type="AlphaFoldDB" id="A0A511XP36"/>
<dbReference type="InterPro" id="IPR007372">
    <property type="entry name" value="Lipid/polyisoprenoid-bd_YceI"/>
</dbReference>
<feature type="domain" description="Lipid/polyisoprenoid-binding YceI-like" evidence="1">
    <location>
        <begin position="7"/>
        <end position="95"/>
    </location>
</feature>
<dbReference type="Proteomes" id="UP000321746">
    <property type="component" value="Unassembled WGS sequence"/>
</dbReference>